<evidence type="ECO:0000313" key="1">
    <source>
        <dbReference type="EMBL" id="MBK1632097.1"/>
    </source>
</evidence>
<evidence type="ECO:0000313" key="2">
    <source>
        <dbReference type="Proteomes" id="UP000748752"/>
    </source>
</evidence>
<dbReference type="SUPFAM" id="SSF160104">
    <property type="entry name" value="Acetoacetate decarboxylase-like"/>
    <property type="match status" value="1"/>
</dbReference>
<dbReference type="GO" id="GO:0047602">
    <property type="term" value="F:acetoacetate decarboxylase activity"/>
    <property type="evidence" value="ECO:0007669"/>
    <property type="project" value="UniProtKB-EC"/>
</dbReference>
<dbReference type="EC" id="4.1.1.4" evidence="1"/>
<accession>A0ABS1CJU5</accession>
<dbReference type="EMBL" id="NRRV01000039">
    <property type="protein sequence ID" value="MBK1632097.1"/>
    <property type="molecule type" value="Genomic_DNA"/>
</dbReference>
<dbReference type="InterPro" id="IPR023375">
    <property type="entry name" value="ADC_dom_sf"/>
</dbReference>
<name>A0ABS1CJU5_9GAMM</name>
<proteinExistence type="predicted"/>
<keyword evidence="1" id="KW-0456">Lyase</keyword>
<dbReference type="InterPro" id="IPR010451">
    <property type="entry name" value="Acetoacetate_decarboxylase"/>
</dbReference>
<dbReference type="Pfam" id="PF06314">
    <property type="entry name" value="ADC"/>
    <property type="match status" value="1"/>
</dbReference>
<dbReference type="NCBIfam" id="NF002614">
    <property type="entry name" value="PRK02265.1"/>
    <property type="match status" value="1"/>
</dbReference>
<dbReference type="Proteomes" id="UP000748752">
    <property type="component" value="Unassembled WGS sequence"/>
</dbReference>
<dbReference type="RefSeq" id="WP_200239326.1">
    <property type="nucleotide sequence ID" value="NZ_NRRV01000039.1"/>
</dbReference>
<sequence length="263" mass="28905">MQQADVLDLPSMPLASPSYPRGPYRFINREYLIITYLSDPAAIRAQLPEPLEPDGSDLVLYEFIKMPDSSGFGSYTESGTVIPARYDGEAVNFTSQMYLDIESPISGGREIWGFPKKLAQPTLAVRQDTLTGTLDYAGERVALGTMRYKQEHTTYDLKGETVCTACVDTIAKKMAKTQVNMKWIPQVDGSAAVAQLVAYNLVDITVKGAWSGPARLHLVPHVNAPVADLPVRETIAGMHFVADLTLPYGRVLYDYLDRPAGDA</sequence>
<organism evidence="1 2">
    <name type="scientific">Thiohalocapsa halophila</name>
    <dbReference type="NCBI Taxonomy" id="69359"/>
    <lineage>
        <taxon>Bacteria</taxon>
        <taxon>Pseudomonadati</taxon>
        <taxon>Pseudomonadota</taxon>
        <taxon>Gammaproteobacteria</taxon>
        <taxon>Chromatiales</taxon>
        <taxon>Chromatiaceae</taxon>
        <taxon>Thiohalocapsa</taxon>
    </lineage>
</organism>
<dbReference type="Gene3D" id="2.40.400.10">
    <property type="entry name" value="Acetoacetate decarboxylase-like"/>
    <property type="match status" value="1"/>
</dbReference>
<gene>
    <name evidence="1" type="ORF">CKO31_15390</name>
</gene>
<protein>
    <submittedName>
        <fullName evidence="1">Acetoacetate decarboxylase</fullName>
        <ecNumber evidence="1">4.1.1.4</ecNumber>
    </submittedName>
</protein>
<keyword evidence="2" id="KW-1185">Reference proteome</keyword>
<reference evidence="1 2" key="1">
    <citation type="journal article" date="2020" name="Microorganisms">
        <title>Osmotic Adaptation and Compatible Solute Biosynthesis of Phototrophic Bacteria as Revealed from Genome Analyses.</title>
        <authorList>
            <person name="Imhoff J.F."/>
            <person name="Rahn T."/>
            <person name="Kunzel S."/>
            <person name="Keller A."/>
            <person name="Neulinger S.C."/>
        </authorList>
    </citation>
    <scope>NUCLEOTIDE SEQUENCE [LARGE SCALE GENOMIC DNA]</scope>
    <source>
        <strain evidence="1 2">DSM 6210</strain>
    </source>
</reference>
<comment type="caution">
    <text evidence="1">The sequence shown here is derived from an EMBL/GenBank/DDBJ whole genome shotgun (WGS) entry which is preliminary data.</text>
</comment>